<organism evidence="1 2">
    <name type="scientific">Catharanthus roseus</name>
    <name type="common">Madagascar periwinkle</name>
    <name type="synonym">Vinca rosea</name>
    <dbReference type="NCBI Taxonomy" id="4058"/>
    <lineage>
        <taxon>Eukaryota</taxon>
        <taxon>Viridiplantae</taxon>
        <taxon>Streptophyta</taxon>
        <taxon>Embryophyta</taxon>
        <taxon>Tracheophyta</taxon>
        <taxon>Spermatophyta</taxon>
        <taxon>Magnoliopsida</taxon>
        <taxon>eudicotyledons</taxon>
        <taxon>Gunneridae</taxon>
        <taxon>Pentapetalae</taxon>
        <taxon>asterids</taxon>
        <taxon>lamiids</taxon>
        <taxon>Gentianales</taxon>
        <taxon>Apocynaceae</taxon>
        <taxon>Rauvolfioideae</taxon>
        <taxon>Vinceae</taxon>
        <taxon>Catharanthinae</taxon>
        <taxon>Catharanthus</taxon>
    </lineage>
</organism>
<reference evidence="2" key="1">
    <citation type="journal article" date="2023" name="Nat. Plants">
        <title>Single-cell RNA sequencing provides a high-resolution roadmap for understanding the multicellular compartmentation of specialized metabolism.</title>
        <authorList>
            <person name="Sun S."/>
            <person name="Shen X."/>
            <person name="Li Y."/>
            <person name="Li Y."/>
            <person name="Wang S."/>
            <person name="Li R."/>
            <person name="Zhang H."/>
            <person name="Shen G."/>
            <person name="Guo B."/>
            <person name="Wei J."/>
            <person name="Xu J."/>
            <person name="St-Pierre B."/>
            <person name="Chen S."/>
            <person name="Sun C."/>
        </authorList>
    </citation>
    <scope>NUCLEOTIDE SEQUENCE [LARGE SCALE GENOMIC DNA]</scope>
</reference>
<comment type="caution">
    <text evidence="1">The sequence shown here is derived from an EMBL/GenBank/DDBJ whole genome shotgun (WGS) entry which is preliminary data.</text>
</comment>
<protein>
    <submittedName>
        <fullName evidence="1">Uncharacterized protein</fullName>
    </submittedName>
</protein>
<dbReference type="EMBL" id="CM044702">
    <property type="protein sequence ID" value="KAI5677038.1"/>
    <property type="molecule type" value="Genomic_DNA"/>
</dbReference>
<keyword evidence="2" id="KW-1185">Reference proteome</keyword>
<evidence type="ECO:0000313" key="1">
    <source>
        <dbReference type="EMBL" id="KAI5677038.1"/>
    </source>
</evidence>
<gene>
    <name evidence="1" type="ORF">M9H77_07988</name>
</gene>
<evidence type="ECO:0000313" key="2">
    <source>
        <dbReference type="Proteomes" id="UP001060085"/>
    </source>
</evidence>
<dbReference type="Proteomes" id="UP001060085">
    <property type="component" value="Linkage Group LG02"/>
</dbReference>
<sequence length="300" mass="34591">MGYTWANSSWQRMEAIGRQEMAYSKLARARSNCFKDGDYDSCENSPYDVHKRYHGSQDYGDQNCGREVNHEGLLGENDYQNMENAGKMDYYSYDIISFPSLPPYSYFGHFCKETKSCSFELDLDGNFLQYACTLTSMSRRRYIMDFEGQGESVGGKLLLCHGDSSMNFSSNLFLFYIVFSFKELKLFLDRYSFLEFNLARSTSYSRYFSHSCYEPWNICDSLGMLTIAPSVFLEKISYCFDGSLFSLLGDHCVKIQGEVVKHSQYVLTFLDPYVIGFDELNLVEKPLLLIRVVKGINLSL</sequence>
<name>A0ACC0BWX7_CATRO</name>
<accession>A0ACC0BWX7</accession>
<proteinExistence type="predicted"/>